<comment type="caution">
    <text evidence="1">The sequence shown here is derived from an EMBL/GenBank/DDBJ whole genome shotgun (WGS) entry which is preliminary data.</text>
</comment>
<dbReference type="Proteomes" id="UP000317180">
    <property type="component" value="Unassembled WGS sequence"/>
</dbReference>
<keyword evidence="2" id="KW-1185">Reference proteome</keyword>
<gene>
    <name evidence="1" type="ORF">BAG01nite_49550</name>
</gene>
<evidence type="ECO:0000313" key="1">
    <source>
        <dbReference type="EMBL" id="GED28853.1"/>
    </source>
</evidence>
<organism evidence="1 2">
    <name type="scientific">Brevibacillus agri</name>
    <dbReference type="NCBI Taxonomy" id="51101"/>
    <lineage>
        <taxon>Bacteria</taxon>
        <taxon>Bacillati</taxon>
        <taxon>Bacillota</taxon>
        <taxon>Bacilli</taxon>
        <taxon>Bacillales</taxon>
        <taxon>Paenibacillaceae</taxon>
        <taxon>Brevibacillus</taxon>
    </lineage>
</organism>
<accession>A0ABQ0SYQ0</accession>
<name>A0ABQ0SYQ0_9BACL</name>
<dbReference type="EMBL" id="BJOD01000152">
    <property type="protein sequence ID" value="GED28853.1"/>
    <property type="molecule type" value="Genomic_DNA"/>
</dbReference>
<evidence type="ECO:0000313" key="2">
    <source>
        <dbReference type="Proteomes" id="UP000317180"/>
    </source>
</evidence>
<proteinExistence type="predicted"/>
<sequence length="49" mass="5744">MFKKTRGGVDSMEKNHSVVQLTIEEIKKQELIKLLAELIKQYAQQKQNK</sequence>
<reference evidence="1 2" key="1">
    <citation type="submission" date="2019-06" db="EMBL/GenBank/DDBJ databases">
        <title>Whole genome shotgun sequence of Brevibacillus agri NBRC 15538.</title>
        <authorList>
            <person name="Hosoyama A."/>
            <person name="Uohara A."/>
            <person name="Ohji S."/>
            <person name="Ichikawa N."/>
        </authorList>
    </citation>
    <scope>NUCLEOTIDE SEQUENCE [LARGE SCALE GENOMIC DNA]</scope>
    <source>
        <strain evidence="1 2">NBRC 15538</strain>
    </source>
</reference>
<protein>
    <submittedName>
        <fullName evidence="1">Uncharacterized protein</fullName>
    </submittedName>
</protein>